<reference evidence="1 2" key="1">
    <citation type="journal article" date="2017" name="Genome Announc.">
        <title>Draft Genome Sequence of Romboutsia maritimum sp. nov. Strain CCRI-22766(T), Isolated from Coastal Estuarine Mud.</title>
        <authorList>
            <person name="Maheux A.F."/>
            <person name="Boudreau D.K."/>
            <person name="Berube E."/>
            <person name="Boissinot M."/>
            <person name="Raymond F."/>
            <person name="Brodeur S."/>
            <person name="Corbeil J."/>
            <person name="Brightwell G."/>
            <person name="Broda D."/>
            <person name="Omar R.F."/>
            <person name="Bergeron M.G."/>
        </authorList>
    </citation>
    <scope>NUCLEOTIDE SEQUENCE [LARGE SCALE GENOMIC DNA]</scope>
    <source>
        <strain evidence="1 2">CCRI-22766</strain>
    </source>
</reference>
<dbReference type="OrthoDB" id="1955453at2"/>
<dbReference type="Proteomes" id="UP000243494">
    <property type="component" value="Unassembled WGS sequence"/>
</dbReference>
<dbReference type="EMBL" id="NOJZ02000007">
    <property type="protein sequence ID" value="RDY23915.1"/>
    <property type="molecule type" value="Genomic_DNA"/>
</dbReference>
<sequence length="115" mass="13554">MEEKKEYTMEYVEKFLKEKYKAFLIDESKSIVKIYKIDDKEILKAIMSESEKKDNINIGEVIIITLQSEGNINLTSFKIQGQSKKLYNELLGMIGDSELNYEMKKFKLYGPYMQD</sequence>
<dbReference type="AlphaFoldDB" id="A0A371ITX8"/>
<protein>
    <submittedName>
        <fullName evidence="1">Uncharacterized protein</fullName>
    </submittedName>
</protein>
<gene>
    <name evidence="1" type="ORF">CHF27_006060</name>
</gene>
<name>A0A371ITX8_9FIRM</name>
<dbReference type="RefSeq" id="WP_095405043.1">
    <property type="nucleotide sequence ID" value="NZ_NOJZ02000007.1"/>
</dbReference>
<accession>A0A371ITX8</accession>
<comment type="caution">
    <text evidence="1">The sequence shown here is derived from an EMBL/GenBank/DDBJ whole genome shotgun (WGS) entry which is preliminary data.</text>
</comment>
<keyword evidence="2" id="KW-1185">Reference proteome</keyword>
<proteinExistence type="predicted"/>
<evidence type="ECO:0000313" key="1">
    <source>
        <dbReference type="EMBL" id="RDY23915.1"/>
    </source>
</evidence>
<organism evidence="1 2">
    <name type="scientific">Romboutsia maritimum</name>
    <dbReference type="NCBI Taxonomy" id="2020948"/>
    <lineage>
        <taxon>Bacteria</taxon>
        <taxon>Bacillati</taxon>
        <taxon>Bacillota</taxon>
        <taxon>Clostridia</taxon>
        <taxon>Peptostreptococcales</taxon>
        <taxon>Peptostreptococcaceae</taxon>
        <taxon>Romboutsia</taxon>
    </lineage>
</organism>
<evidence type="ECO:0000313" key="2">
    <source>
        <dbReference type="Proteomes" id="UP000243494"/>
    </source>
</evidence>